<organism evidence="8 9">
    <name type="scientific">Kibdelosporangium philippinense</name>
    <dbReference type="NCBI Taxonomy" id="211113"/>
    <lineage>
        <taxon>Bacteria</taxon>
        <taxon>Bacillati</taxon>
        <taxon>Actinomycetota</taxon>
        <taxon>Actinomycetes</taxon>
        <taxon>Pseudonocardiales</taxon>
        <taxon>Pseudonocardiaceae</taxon>
        <taxon>Kibdelosporangium</taxon>
    </lineage>
</organism>
<evidence type="ECO:0000256" key="6">
    <source>
        <dbReference type="SAM" id="MobiDB-lite"/>
    </source>
</evidence>
<keyword evidence="4 8" id="KW-0067">ATP-binding</keyword>
<evidence type="ECO:0000313" key="9">
    <source>
        <dbReference type="Proteomes" id="UP001521150"/>
    </source>
</evidence>
<reference evidence="8 9" key="1">
    <citation type="submission" date="2021-12" db="EMBL/GenBank/DDBJ databases">
        <title>Genome sequence of Kibdelosporangium philippinense ATCC 49844.</title>
        <authorList>
            <person name="Fedorov E.A."/>
            <person name="Omeragic M."/>
            <person name="Shalygina K.F."/>
            <person name="Maclea K.S."/>
        </authorList>
    </citation>
    <scope>NUCLEOTIDE SEQUENCE [LARGE SCALE GENOMIC DNA]</scope>
    <source>
        <strain evidence="8 9">ATCC 49844</strain>
    </source>
</reference>
<protein>
    <submittedName>
        <fullName evidence="8">ATP-binding cassette domain-containing protein</fullName>
    </submittedName>
</protein>
<accession>A0ABS8ZHL8</accession>
<keyword evidence="3" id="KW-0547">Nucleotide-binding</keyword>
<dbReference type="InterPro" id="IPR027417">
    <property type="entry name" value="P-loop_NTPase"/>
</dbReference>
<feature type="domain" description="ABC transporter" evidence="7">
    <location>
        <begin position="5"/>
        <end position="115"/>
    </location>
</feature>
<dbReference type="InterPro" id="IPR003439">
    <property type="entry name" value="ABC_transporter-like_ATP-bd"/>
</dbReference>
<evidence type="ECO:0000256" key="3">
    <source>
        <dbReference type="ARBA" id="ARBA00022741"/>
    </source>
</evidence>
<dbReference type="Proteomes" id="UP001521150">
    <property type="component" value="Unassembled WGS sequence"/>
</dbReference>
<feature type="compositionally biased region" description="Polar residues" evidence="6">
    <location>
        <begin position="179"/>
        <end position="188"/>
    </location>
</feature>
<evidence type="ECO:0000256" key="4">
    <source>
        <dbReference type="ARBA" id="ARBA00022840"/>
    </source>
</evidence>
<keyword evidence="2" id="KW-0813">Transport</keyword>
<dbReference type="InterPro" id="IPR050763">
    <property type="entry name" value="ABC_transporter_ATP-binding"/>
</dbReference>
<sequence length="201" mass="21464">MDSGLGPNGAGKSTLFRMLTTLLPPTSGTATVAGCDIVKDPDGVRARIGYVGQNNSAGENYRIRDELITQGCSHGMKRLDAAKRADDVLELLDLTALAKRTPETLSGGQRRRVDIGMGGPLISFNALAGHRPASWRLPRLGFSTRAGHGHRFQAPFRRMRSSITGDWASSKPAFAISRGSPNAPSQTPGPGRWFPGMLLSP</sequence>
<dbReference type="RefSeq" id="WP_233728696.1">
    <property type="nucleotide sequence ID" value="NZ_JAJVCN010000002.1"/>
</dbReference>
<dbReference type="EMBL" id="JAJVCN010000002">
    <property type="protein sequence ID" value="MCE7007309.1"/>
    <property type="molecule type" value="Genomic_DNA"/>
</dbReference>
<feature type="region of interest" description="Disordered" evidence="6">
    <location>
        <begin position="175"/>
        <end position="201"/>
    </location>
</feature>
<name>A0ABS8ZHL8_9PSEU</name>
<keyword evidence="5" id="KW-0046">Antibiotic resistance</keyword>
<proteinExistence type="predicted"/>
<comment type="subcellular location">
    <subcellularLocation>
        <location evidence="1">Cell membrane</location>
        <topology evidence="1">Peripheral membrane protein</topology>
    </subcellularLocation>
</comment>
<comment type="caution">
    <text evidence="8">The sequence shown here is derived from an EMBL/GenBank/DDBJ whole genome shotgun (WGS) entry which is preliminary data.</text>
</comment>
<dbReference type="PANTHER" id="PTHR42711">
    <property type="entry name" value="ABC TRANSPORTER ATP-BINDING PROTEIN"/>
    <property type="match status" value="1"/>
</dbReference>
<dbReference type="GO" id="GO:0005524">
    <property type="term" value="F:ATP binding"/>
    <property type="evidence" value="ECO:0007669"/>
    <property type="project" value="UniProtKB-KW"/>
</dbReference>
<dbReference type="SUPFAM" id="SSF52540">
    <property type="entry name" value="P-loop containing nucleoside triphosphate hydrolases"/>
    <property type="match status" value="1"/>
</dbReference>
<dbReference type="Gene3D" id="3.40.50.300">
    <property type="entry name" value="P-loop containing nucleotide triphosphate hydrolases"/>
    <property type="match status" value="1"/>
</dbReference>
<dbReference type="PANTHER" id="PTHR42711:SF19">
    <property type="entry name" value="DOXORUBICIN RESISTANCE ATP-BINDING PROTEIN DRRA"/>
    <property type="match status" value="1"/>
</dbReference>
<evidence type="ECO:0000259" key="7">
    <source>
        <dbReference type="Pfam" id="PF00005"/>
    </source>
</evidence>
<dbReference type="Pfam" id="PF00005">
    <property type="entry name" value="ABC_tran"/>
    <property type="match status" value="1"/>
</dbReference>
<evidence type="ECO:0000256" key="1">
    <source>
        <dbReference type="ARBA" id="ARBA00004202"/>
    </source>
</evidence>
<evidence type="ECO:0000256" key="5">
    <source>
        <dbReference type="ARBA" id="ARBA00023251"/>
    </source>
</evidence>
<keyword evidence="9" id="KW-1185">Reference proteome</keyword>
<evidence type="ECO:0000256" key="2">
    <source>
        <dbReference type="ARBA" id="ARBA00022448"/>
    </source>
</evidence>
<gene>
    <name evidence="8" type="ORF">LWC34_31480</name>
</gene>
<evidence type="ECO:0000313" key="8">
    <source>
        <dbReference type="EMBL" id="MCE7007309.1"/>
    </source>
</evidence>